<dbReference type="NCBIfam" id="TIGR01063">
    <property type="entry name" value="gyrA"/>
    <property type="match status" value="1"/>
</dbReference>
<dbReference type="GO" id="GO:0006265">
    <property type="term" value="P:DNA topological change"/>
    <property type="evidence" value="ECO:0007669"/>
    <property type="project" value="UniProtKB-UniRule"/>
</dbReference>
<keyword evidence="4 8" id="KW-0067">ATP-binding</keyword>
<evidence type="ECO:0000256" key="8">
    <source>
        <dbReference type="HAMAP-Rule" id="MF_01897"/>
    </source>
</evidence>
<comment type="catalytic activity">
    <reaction evidence="1 8 9">
        <text>ATP-dependent breakage, passage and rejoining of double-stranded DNA.</text>
        <dbReference type="EC" id="5.6.2.2"/>
    </reaction>
</comment>
<dbReference type="GO" id="GO:0005694">
    <property type="term" value="C:chromosome"/>
    <property type="evidence" value="ECO:0007669"/>
    <property type="project" value="InterPro"/>
</dbReference>
<dbReference type="CDD" id="cd00187">
    <property type="entry name" value="TOP4c"/>
    <property type="match status" value="1"/>
</dbReference>
<dbReference type="SMART" id="SM00434">
    <property type="entry name" value="TOP4c"/>
    <property type="match status" value="1"/>
</dbReference>
<dbReference type="Pfam" id="PF00521">
    <property type="entry name" value="DNA_topoisoIV"/>
    <property type="match status" value="1"/>
</dbReference>
<evidence type="ECO:0000313" key="12">
    <source>
        <dbReference type="Proteomes" id="UP000249566"/>
    </source>
</evidence>
<dbReference type="GO" id="GO:0034335">
    <property type="term" value="F:DNA negative supercoiling activity"/>
    <property type="evidence" value="ECO:0007669"/>
    <property type="project" value="UniProtKB-ARBA"/>
</dbReference>
<dbReference type="EMBL" id="LS483412">
    <property type="protein sequence ID" value="SQG90261.1"/>
    <property type="molecule type" value="Genomic_DNA"/>
</dbReference>
<dbReference type="PANTHER" id="PTHR43493">
    <property type="entry name" value="DNA GYRASE/TOPOISOMERASE SUBUNIT A"/>
    <property type="match status" value="1"/>
</dbReference>
<comment type="miscellaneous">
    <text evidence="8">Few gyrases are as efficient as E.coli at forming negative supercoils. Not all organisms have 2 type II topoisomerases; in organisms with a single type II topoisomerase this enzyme also has to decatenate newly replicated chromosomes.</text>
</comment>
<dbReference type="Gene3D" id="3.30.1360.40">
    <property type="match status" value="1"/>
</dbReference>
<dbReference type="RefSeq" id="WP_027221597.1">
    <property type="nucleotide sequence ID" value="NZ_CAAAIJ010000001.1"/>
</dbReference>
<keyword evidence="8" id="KW-0963">Cytoplasm</keyword>
<dbReference type="PANTHER" id="PTHR43493:SF5">
    <property type="entry name" value="DNA GYRASE SUBUNIT A, CHLOROPLASTIC_MITOCHONDRIAL"/>
    <property type="match status" value="1"/>
</dbReference>
<dbReference type="InterPro" id="IPR050220">
    <property type="entry name" value="Type_II_DNA_Topoisomerases"/>
</dbReference>
<sequence length="863" mass="96024">MVYLAKEVLPVNIEDELKQSYLDYAMSVIVGRALPDVRDGLKPVHRRVLFAMSELGNDWNKPYKKSARVVGDVIGKYHPHGDTAVYDTIVRMAQPFSMRYMLIDGQGNFGSVDGDAPAAMRYTEVRMSKVAHALLADLDKETVDFSPNYDETEFAPVVLPSRIPNLLINGSSGIAVGMATNIPPHNLTEVINACIALVDEPDTSLEDLMEIIPGPDFPTAAIINGRAGIIEGYRTGKGRVVIRARTEVETDESSGRQSIIIQELPYQVNKARLIERIAELVRDKKIEGISGLRDESDKQGMRVVIELKRNEVADVVLNNLFAHTQMQNVFGINMVALVDGQPRTLNLKQILEYFIKHRREVVTRRTIFELKKARSRAHLLEGLGIALANIDEMIALIKQSPTPQDAKNALLGRIWQPGLVKAMLEKAGSNASRPDDLTEEYGLHENGYKLSEAQAQAILELRLHRLTALEQDKIINEFEDLLNLIKELLDILASPERLMQVIRDELIEVKSQFGDERRTEITASQEDLTIEDLITEEDVVVTLSHQGYVKYQPITAYQAQRRGGKGKSATHVKDEDFVERLVIASTHDTLLCFSNHGKLYWLKAYQLPQASRTSRGRPIINILPLAEGEEINAMLPVREYKDGSYVFMATKNGTVKKVPLNAFSRPRSNGIIAVDLDEDDSLVGVDITDGTRDIMLFTDAGKVIRFDENKVRPMGRTARGVRGIRVEKDQAVKSLVVVDPNGGTILTATENGYGKRTHIDEYRVSGRGGQGVISIQVTERNGKVVRSLQVTDNDEAMLITDKGTLVRFKVNELSVIGRNTQGVRLINVSSGETVVGMQKIVDLGEELEEAEDSSINTEDSTDE</sequence>
<name>A0AAX2IWM6_LEGPN</name>
<dbReference type="GO" id="GO:0009330">
    <property type="term" value="C:DNA topoisomerase type II (double strand cut, ATP-hydrolyzing) complex"/>
    <property type="evidence" value="ECO:0007669"/>
    <property type="project" value="TreeGrafter"/>
</dbReference>
<dbReference type="InterPro" id="IPR013758">
    <property type="entry name" value="Topo_IIA_A/C_ab"/>
</dbReference>
<evidence type="ECO:0000256" key="3">
    <source>
        <dbReference type="ARBA" id="ARBA00022741"/>
    </source>
</evidence>
<accession>A0AAX2IWM6</accession>
<dbReference type="FunFam" id="2.120.10.90:FF:000004">
    <property type="entry name" value="DNA gyrase subunit A"/>
    <property type="match status" value="1"/>
</dbReference>
<dbReference type="Gene3D" id="1.10.268.10">
    <property type="entry name" value="Topoisomerase, domain 3"/>
    <property type="match status" value="1"/>
</dbReference>
<gene>
    <name evidence="8 11" type="primary">gyrA</name>
    <name evidence="11" type="ORF">NCTC12272_01450</name>
</gene>
<evidence type="ECO:0000256" key="4">
    <source>
        <dbReference type="ARBA" id="ARBA00022840"/>
    </source>
</evidence>
<dbReference type="InterPro" id="IPR006691">
    <property type="entry name" value="GyrA/parC_rep"/>
</dbReference>
<dbReference type="NCBIfam" id="NF004043">
    <property type="entry name" value="PRK05560.1"/>
    <property type="match status" value="1"/>
</dbReference>
<dbReference type="FunFam" id="3.30.1360.40:FF:000002">
    <property type="entry name" value="DNA gyrase subunit A"/>
    <property type="match status" value="1"/>
</dbReference>
<dbReference type="SUPFAM" id="SSF56719">
    <property type="entry name" value="Type II DNA topoisomerase"/>
    <property type="match status" value="1"/>
</dbReference>
<keyword evidence="5 8" id="KW-0799">Topoisomerase</keyword>
<dbReference type="Gene3D" id="2.120.10.90">
    <property type="entry name" value="DNA gyrase/topoisomerase IV, subunit A, C-terminal"/>
    <property type="match status" value="1"/>
</dbReference>
<dbReference type="GO" id="GO:0005524">
    <property type="term" value="F:ATP binding"/>
    <property type="evidence" value="ECO:0007669"/>
    <property type="project" value="UniProtKB-UniRule"/>
</dbReference>
<dbReference type="InterPro" id="IPR005743">
    <property type="entry name" value="GyrA"/>
</dbReference>
<evidence type="ECO:0000256" key="6">
    <source>
        <dbReference type="ARBA" id="ARBA00023125"/>
    </source>
</evidence>
<comment type="subcellular location">
    <subcellularLocation>
        <location evidence="8">Cytoplasm</location>
    </subcellularLocation>
</comment>
<evidence type="ECO:0000313" key="11">
    <source>
        <dbReference type="EMBL" id="SQG90261.1"/>
    </source>
</evidence>
<evidence type="ECO:0000256" key="2">
    <source>
        <dbReference type="ARBA" id="ARBA00008263"/>
    </source>
</evidence>
<evidence type="ECO:0000256" key="5">
    <source>
        <dbReference type="ARBA" id="ARBA00023029"/>
    </source>
</evidence>
<comment type="similarity">
    <text evidence="2 8">Belongs to the type II topoisomerase GyrA/ParC subunit family.</text>
</comment>
<keyword evidence="7 8" id="KW-0413">Isomerase</keyword>
<dbReference type="SUPFAM" id="SSF101904">
    <property type="entry name" value="GyrA/ParC C-terminal domain-like"/>
    <property type="match status" value="1"/>
</dbReference>
<evidence type="ECO:0000256" key="7">
    <source>
        <dbReference type="ARBA" id="ARBA00023235"/>
    </source>
</evidence>
<evidence type="ECO:0000256" key="9">
    <source>
        <dbReference type="PROSITE-ProRule" id="PRU01384"/>
    </source>
</evidence>
<dbReference type="GO" id="GO:0005737">
    <property type="term" value="C:cytoplasm"/>
    <property type="evidence" value="ECO:0007669"/>
    <property type="project" value="UniProtKB-SubCell"/>
</dbReference>
<evidence type="ECO:0000256" key="1">
    <source>
        <dbReference type="ARBA" id="ARBA00000185"/>
    </source>
</evidence>
<dbReference type="FunFam" id="3.90.199.10:FF:000001">
    <property type="entry name" value="DNA gyrase subunit A"/>
    <property type="match status" value="1"/>
</dbReference>
<comment type="function">
    <text evidence="8">A type II topoisomerase that negatively supercoils closed circular double-stranded (ds) DNA in an ATP-dependent manner to modulate DNA topology and maintain chromosomes in an underwound state. Negative supercoiling favors strand separation, and DNA replication, transcription, recombination and repair, all of which involve strand separation. Also able to catalyze the interconversion of other topological isomers of dsDNA rings, including catenanes and knotted rings. Type II topoisomerases break and join 2 DNA strands simultaneously in an ATP-dependent manner.</text>
</comment>
<dbReference type="GO" id="GO:0003677">
    <property type="term" value="F:DNA binding"/>
    <property type="evidence" value="ECO:0007669"/>
    <property type="project" value="UniProtKB-UniRule"/>
</dbReference>
<dbReference type="Proteomes" id="UP000249566">
    <property type="component" value="Chromosome 1"/>
</dbReference>
<dbReference type="HAMAP" id="MF_01897">
    <property type="entry name" value="GyrA"/>
    <property type="match status" value="1"/>
</dbReference>
<dbReference type="InterPro" id="IPR013757">
    <property type="entry name" value="Topo_IIA_A_a_sf"/>
</dbReference>
<dbReference type="Pfam" id="PF03989">
    <property type="entry name" value="DNA_gyraseA_C"/>
    <property type="match status" value="6"/>
</dbReference>
<comment type="subunit">
    <text evidence="8">Heterotetramer, composed of two GyrA and two GyrB chains. In the heterotetramer, GyrA contains the active site tyrosine that forms a transient covalent intermediate with DNA, while GyrB binds cofactors and catalyzes ATP hydrolysis.</text>
</comment>
<dbReference type="Gene3D" id="3.90.199.10">
    <property type="entry name" value="Topoisomerase II, domain 5"/>
    <property type="match status" value="1"/>
</dbReference>
<dbReference type="AlphaFoldDB" id="A0AAX2IWM6"/>
<dbReference type="NCBIfam" id="NF004044">
    <property type="entry name" value="PRK05561.1"/>
    <property type="match status" value="1"/>
</dbReference>
<evidence type="ECO:0000259" key="10">
    <source>
        <dbReference type="PROSITE" id="PS52040"/>
    </source>
</evidence>
<feature type="active site" description="O-(5'-phospho-DNA)-tyrosine intermediate" evidence="8 9">
    <location>
        <position position="122"/>
    </location>
</feature>
<dbReference type="InterPro" id="IPR035516">
    <property type="entry name" value="Gyrase/topoIV_suA_C"/>
</dbReference>
<organism evidence="11 12">
    <name type="scientific">Legionella pneumophila subsp. pascullei</name>
    <dbReference type="NCBI Taxonomy" id="91890"/>
    <lineage>
        <taxon>Bacteria</taxon>
        <taxon>Pseudomonadati</taxon>
        <taxon>Pseudomonadota</taxon>
        <taxon>Gammaproteobacteria</taxon>
        <taxon>Legionellales</taxon>
        <taxon>Legionellaceae</taxon>
        <taxon>Legionella</taxon>
    </lineage>
</organism>
<keyword evidence="3 8" id="KW-0547">Nucleotide-binding</keyword>
<keyword evidence="6 8" id="KW-0238">DNA-binding</keyword>
<dbReference type="EC" id="5.6.2.2" evidence="8"/>
<dbReference type="InterPro" id="IPR013760">
    <property type="entry name" value="Topo_IIA-like_dom_sf"/>
</dbReference>
<feature type="short sequence motif" description="GyrA-box" evidence="8">
    <location>
        <begin position="560"/>
        <end position="566"/>
    </location>
</feature>
<dbReference type="InterPro" id="IPR002205">
    <property type="entry name" value="Topo_IIA_dom_A"/>
</dbReference>
<dbReference type="PROSITE" id="PS52040">
    <property type="entry name" value="TOPO_IIA"/>
    <property type="match status" value="1"/>
</dbReference>
<dbReference type="GO" id="GO:0006261">
    <property type="term" value="P:DNA-templated DNA replication"/>
    <property type="evidence" value="ECO:0007669"/>
    <property type="project" value="UniProtKB-UniRule"/>
</dbReference>
<proteinExistence type="inferred from homology"/>
<feature type="domain" description="Topo IIA-type catalytic" evidence="10">
    <location>
        <begin position="34"/>
        <end position="533"/>
    </location>
</feature>
<reference evidence="11 12" key="1">
    <citation type="submission" date="2018-06" db="EMBL/GenBank/DDBJ databases">
        <authorList>
            <consortium name="Pathogen Informatics"/>
            <person name="Doyle S."/>
        </authorList>
    </citation>
    <scope>NUCLEOTIDE SEQUENCE [LARGE SCALE GENOMIC DNA]</scope>
    <source>
        <strain evidence="11 12">NCTC12272</strain>
    </source>
</reference>
<protein>
    <recommendedName>
        <fullName evidence="8">DNA gyrase subunit A</fullName>
        <ecNumber evidence="8">5.6.2.2</ecNumber>
    </recommendedName>
</protein>